<evidence type="ECO:0000259" key="7">
    <source>
        <dbReference type="Pfam" id="PF17827"/>
    </source>
</evidence>
<dbReference type="AlphaFoldDB" id="A0AB39DBH3"/>
<evidence type="ECO:0000256" key="1">
    <source>
        <dbReference type="ARBA" id="ARBA00022603"/>
    </source>
</evidence>
<dbReference type="GO" id="GO:0102559">
    <property type="term" value="F:peptide chain release factor N(5)-glutamine methyltransferase activity"/>
    <property type="evidence" value="ECO:0007669"/>
    <property type="project" value="UniProtKB-EC"/>
</dbReference>
<dbReference type="GO" id="GO:0003676">
    <property type="term" value="F:nucleic acid binding"/>
    <property type="evidence" value="ECO:0007669"/>
    <property type="project" value="InterPro"/>
</dbReference>
<comment type="similarity">
    <text evidence="5">Belongs to the protein N5-glutamine methyltransferase family. PrmC subfamily.</text>
</comment>
<feature type="domain" description="Release factor glutamine methyltransferase N-terminal" evidence="7">
    <location>
        <begin position="7"/>
        <end position="68"/>
    </location>
</feature>
<keyword evidence="1 5" id="KW-0489">Methyltransferase</keyword>
<dbReference type="Gene3D" id="1.10.8.10">
    <property type="entry name" value="DNA helicase RuvA subunit, C-terminal domain"/>
    <property type="match status" value="1"/>
</dbReference>
<dbReference type="InterPro" id="IPR019874">
    <property type="entry name" value="RF_methyltr_PrmC"/>
</dbReference>
<dbReference type="EMBL" id="CP158255">
    <property type="protein sequence ID" value="XDJ51500.1"/>
    <property type="molecule type" value="Genomic_DNA"/>
</dbReference>
<dbReference type="CDD" id="cd02440">
    <property type="entry name" value="AdoMet_MTases"/>
    <property type="match status" value="1"/>
</dbReference>
<dbReference type="Pfam" id="PF05175">
    <property type="entry name" value="MTS"/>
    <property type="match status" value="1"/>
</dbReference>
<evidence type="ECO:0000256" key="5">
    <source>
        <dbReference type="HAMAP-Rule" id="MF_02126"/>
    </source>
</evidence>
<dbReference type="InterPro" id="IPR002052">
    <property type="entry name" value="DNA_methylase_N6_adenine_CS"/>
</dbReference>
<keyword evidence="2 5" id="KW-0808">Transferase</keyword>
<evidence type="ECO:0000313" key="8">
    <source>
        <dbReference type="EMBL" id="XDJ51500.1"/>
    </source>
</evidence>
<dbReference type="InterPro" id="IPR040758">
    <property type="entry name" value="PrmC_N"/>
</dbReference>
<keyword evidence="3 5" id="KW-0949">S-adenosyl-L-methionine</keyword>
<feature type="domain" description="Methyltransferase small" evidence="6">
    <location>
        <begin position="101"/>
        <end position="188"/>
    </location>
</feature>
<dbReference type="PANTHER" id="PTHR18895:SF74">
    <property type="entry name" value="MTRF1L RELEASE FACTOR GLUTAMINE METHYLTRANSFERASE"/>
    <property type="match status" value="1"/>
</dbReference>
<gene>
    <name evidence="5 8" type="primary">prmC</name>
    <name evidence="8" type="ORF">ABRZ09_06585</name>
</gene>
<name>A0AB39DBH3_9BURK</name>
<dbReference type="InterPro" id="IPR050320">
    <property type="entry name" value="N5-glutamine_MTase"/>
</dbReference>
<proteinExistence type="inferred from homology"/>
<reference evidence="8" key="1">
    <citation type="submission" date="2024-05" db="EMBL/GenBank/DDBJ databases">
        <authorList>
            <person name="Luo Y.-C."/>
            <person name="Nicholds J."/>
            <person name="Mortimer T."/>
            <person name="Maboni G."/>
        </authorList>
    </citation>
    <scope>NUCLEOTIDE SEQUENCE</scope>
    <source>
        <strain evidence="8">151108</strain>
    </source>
</reference>
<evidence type="ECO:0000256" key="3">
    <source>
        <dbReference type="ARBA" id="ARBA00022691"/>
    </source>
</evidence>
<accession>A0AB39DBH3</accession>
<feature type="binding site" evidence="5">
    <location>
        <begin position="179"/>
        <end position="182"/>
    </location>
    <ligand>
        <name>substrate</name>
    </ligand>
</feature>
<feature type="binding site" evidence="5">
    <location>
        <position position="163"/>
    </location>
    <ligand>
        <name>S-adenosyl-L-methionine</name>
        <dbReference type="ChEBI" id="CHEBI:59789"/>
    </ligand>
</feature>
<evidence type="ECO:0000256" key="4">
    <source>
        <dbReference type="ARBA" id="ARBA00048391"/>
    </source>
</evidence>
<feature type="binding site" evidence="5">
    <location>
        <position position="179"/>
    </location>
    <ligand>
        <name>S-adenosyl-L-methionine</name>
        <dbReference type="ChEBI" id="CHEBI:59789"/>
    </ligand>
</feature>
<comment type="function">
    <text evidence="5">Methylates the class 1 translation termination release factors RF1/PrfA and RF2/PrfB on the glutamine residue of the universally conserved GGQ motif.</text>
</comment>
<comment type="catalytic activity">
    <reaction evidence="4 5">
        <text>L-glutaminyl-[peptide chain release factor] + S-adenosyl-L-methionine = N(5)-methyl-L-glutaminyl-[peptide chain release factor] + S-adenosyl-L-homocysteine + H(+)</text>
        <dbReference type="Rhea" id="RHEA:42896"/>
        <dbReference type="Rhea" id="RHEA-COMP:10271"/>
        <dbReference type="Rhea" id="RHEA-COMP:10272"/>
        <dbReference type="ChEBI" id="CHEBI:15378"/>
        <dbReference type="ChEBI" id="CHEBI:30011"/>
        <dbReference type="ChEBI" id="CHEBI:57856"/>
        <dbReference type="ChEBI" id="CHEBI:59789"/>
        <dbReference type="ChEBI" id="CHEBI:61891"/>
        <dbReference type="EC" id="2.1.1.297"/>
    </reaction>
</comment>
<feature type="binding site" evidence="5">
    <location>
        <position position="136"/>
    </location>
    <ligand>
        <name>S-adenosyl-L-methionine</name>
        <dbReference type="ChEBI" id="CHEBI:59789"/>
    </ligand>
</feature>
<dbReference type="NCBIfam" id="TIGR00536">
    <property type="entry name" value="hemK_fam"/>
    <property type="match status" value="1"/>
</dbReference>
<dbReference type="PANTHER" id="PTHR18895">
    <property type="entry name" value="HEMK METHYLTRANSFERASE"/>
    <property type="match status" value="1"/>
</dbReference>
<dbReference type="RefSeq" id="WP_368647536.1">
    <property type="nucleotide sequence ID" value="NZ_CP158255.1"/>
</dbReference>
<dbReference type="NCBIfam" id="TIGR03534">
    <property type="entry name" value="RF_mod_PrmC"/>
    <property type="match status" value="1"/>
</dbReference>
<dbReference type="Pfam" id="PF17827">
    <property type="entry name" value="PrmC_N"/>
    <property type="match status" value="1"/>
</dbReference>
<dbReference type="EC" id="2.1.1.297" evidence="5"/>
<dbReference type="SUPFAM" id="SSF53335">
    <property type="entry name" value="S-adenosyl-L-methionine-dependent methyltransferases"/>
    <property type="match status" value="1"/>
</dbReference>
<protein>
    <recommendedName>
        <fullName evidence="5">Release factor glutamine methyltransferase</fullName>
        <shortName evidence="5">RF MTase</shortName>
        <ecNumber evidence="5">2.1.1.297</ecNumber>
    </recommendedName>
    <alternativeName>
        <fullName evidence="5">N5-glutamine methyltransferase PrmC</fullName>
    </alternativeName>
    <alternativeName>
        <fullName evidence="5">Protein-(glutamine-N5) MTase PrmC</fullName>
    </alternativeName>
    <alternativeName>
        <fullName evidence="5">Protein-glutamine N-methyltransferase PrmC</fullName>
    </alternativeName>
</protein>
<dbReference type="GO" id="GO:0032259">
    <property type="term" value="P:methylation"/>
    <property type="evidence" value="ECO:0007669"/>
    <property type="project" value="UniProtKB-KW"/>
</dbReference>
<feature type="binding site" evidence="5">
    <location>
        <begin position="113"/>
        <end position="117"/>
    </location>
    <ligand>
        <name>S-adenosyl-L-methionine</name>
        <dbReference type="ChEBI" id="CHEBI:59789"/>
    </ligand>
</feature>
<dbReference type="PROSITE" id="PS00092">
    <property type="entry name" value="N6_MTASE"/>
    <property type="match status" value="1"/>
</dbReference>
<dbReference type="InterPro" id="IPR007848">
    <property type="entry name" value="Small_mtfrase_dom"/>
</dbReference>
<dbReference type="HAMAP" id="MF_02126">
    <property type="entry name" value="RF_methyltr_PrmC"/>
    <property type="match status" value="1"/>
</dbReference>
<evidence type="ECO:0000259" key="6">
    <source>
        <dbReference type="Pfam" id="PF05175"/>
    </source>
</evidence>
<dbReference type="Gene3D" id="3.40.50.150">
    <property type="entry name" value="Vaccinia Virus protein VP39"/>
    <property type="match status" value="1"/>
</dbReference>
<dbReference type="InterPro" id="IPR004556">
    <property type="entry name" value="HemK-like"/>
</dbReference>
<dbReference type="FunFam" id="3.40.50.150:FF:000053">
    <property type="entry name" value="Release factor glutamine methyltransferase"/>
    <property type="match status" value="1"/>
</dbReference>
<sequence>MIGTLRESLAASPLPRLEARLLWQRVLGVPHAWLIAHDADPLEPAQVAAYQALEARRLAGEPIAYILGAREFFGRDFQVTPAVLIPRPDTELLVECGLRAVRALRAPRVLDLGTGSGIVAVTLALERPDAQVRATDCSAEALDVARMNARALGAKLLFSHGNWYDTELGSAGFDLIVSNPPYIDAQDAHLGRGDLRFEPAGALTDGADGLQALREIVQGAPDHLAPGGFLCVEHGWDQAAAVRSLFLRRGFADVASERDLSGIERVTRGRLPAGFS</sequence>
<organism evidence="8">
    <name type="scientific">Castellaniella ginsengisoli</name>
    <dbReference type="NCBI Taxonomy" id="546114"/>
    <lineage>
        <taxon>Bacteria</taxon>
        <taxon>Pseudomonadati</taxon>
        <taxon>Pseudomonadota</taxon>
        <taxon>Betaproteobacteria</taxon>
        <taxon>Burkholderiales</taxon>
        <taxon>Alcaligenaceae</taxon>
        <taxon>Castellaniella</taxon>
    </lineage>
</organism>
<evidence type="ECO:0000256" key="2">
    <source>
        <dbReference type="ARBA" id="ARBA00022679"/>
    </source>
</evidence>
<dbReference type="InterPro" id="IPR029063">
    <property type="entry name" value="SAM-dependent_MTases_sf"/>
</dbReference>